<dbReference type="EC" id="2.7.13.3" evidence="2"/>
<dbReference type="InterPro" id="IPR036890">
    <property type="entry name" value="HATPase_C_sf"/>
</dbReference>
<dbReference type="PRINTS" id="PR00344">
    <property type="entry name" value="BCTRLSENSOR"/>
</dbReference>
<keyword evidence="10" id="KW-0547">Nucleotide-binding</keyword>
<keyword evidence="5" id="KW-0418">Kinase</keyword>
<dbReference type="EMBL" id="JAOALG010000003">
    <property type="protein sequence ID" value="MEQ5844434.1"/>
    <property type="molecule type" value="Genomic_DNA"/>
</dbReference>
<evidence type="ECO:0000259" key="8">
    <source>
        <dbReference type="PROSITE" id="PS50109"/>
    </source>
</evidence>
<dbReference type="Gene3D" id="3.40.50.2300">
    <property type="match status" value="1"/>
</dbReference>
<dbReference type="SMART" id="SM00448">
    <property type="entry name" value="REC"/>
    <property type="match status" value="1"/>
</dbReference>
<evidence type="ECO:0000256" key="5">
    <source>
        <dbReference type="ARBA" id="ARBA00022777"/>
    </source>
</evidence>
<dbReference type="InterPro" id="IPR003594">
    <property type="entry name" value="HATPase_dom"/>
</dbReference>
<feature type="domain" description="Histidine kinase" evidence="8">
    <location>
        <begin position="517"/>
        <end position="737"/>
    </location>
</feature>
<dbReference type="SUPFAM" id="SSF52172">
    <property type="entry name" value="CheY-like"/>
    <property type="match status" value="1"/>
</dbReference>
<geneLocation type="plasmid" evidence="10">
    <name>pl1</name>
</geneLocation>
<dbReference type="CDD" id="cd16922">
    <property type="entry name" value="HATPase_EvgS-ArcB-TorS-like"/>
    <property type="match status" value="1"/>
</dbReference>
<protein>
    <recommendedName>
        <fullName evidence="2">histidine kinase</fullName>
        <ecNumber evidence="2">2.7.13.3</ecNumber>
    </recommendedName>
</protein>
<dbReference type="InterPro" id="IPR003661">
    <property type="entry name" value="HisK_dim/P_dom"/>
</dbReference>
<evidence type="ECO:0000256" key="6">
    <source>
        <dbReference type="PROSITE-ProRule" id="PRU00169"/>
    </source>
</evidence>
<feature type="modified residue" description="4-aspartylphosphate" evidence="6">
    <location>
        <position position="929"/>
    </location>
</feature>
<dbReference type="InterPro" id="IPR004358">
    <property type="entry name" value="Sig_transdc_His_kin-like_C"/>
</dbReference>
<comment type="caution">
    <text evidence="10">The sequence shown here is derived from an EMBL/GenBank/DDBJ whole genome shotgun (WGS) entry which is preliminary data.</text>
</comment>
<gene>
    <name evidence="10" type="ORF">N0A02_33820</name>
</gene>
<proteinExistence type="predicted"/>
<comment type="catalytic activity">
    <reaction evidence="1">
        <text>ATP + protein L-histidine = ADP + protein N-phospho-L-histidine.</text>
        <dbReference type="EC" id="2.7.13.3"/>
    </reaction>
</comment>
<evidence type="ECO:0000256" key="4">
    <source>
        <dbReference type="ARBA" id="ARBA00022679"/>
    </source>
</evidence>
<dbReference type="CDD" id="cd17546">
    <property type="entry name" value="REC_hyHK_CKI1_RcsC-like"/>
    <property type="match status" value="1"/>
</dbReference>
<dbReference type="RefSeq" id="WP_349546030.1">
    <property type="nucleotide sequence ID" value="NZ_JAOALG010000003.1"/>
</dbReference>
<dbReference type="Gene3D" id="1.10.287.130">
    <property type="match status" value="1"/>
</dbReference>
<evidence type="ECO:0000256" key="7">
    <source>
        <dbReference type="SAM" id="Phobius"/>
    </source>
</evidence>
<feature type="domain" description="Response regulatory" evidence="9">
    <location>
        <begin position="879"/>
        <end position="994"/>
    </location>
</feature>
<dbReference type="Pfam" id="PF00072">
    <property type="entry name" value="Response_reg"/>
    <property type="match status" value="1"/>
</dbReference>
<evidence type="ECO:0000313" key="10">
    <source>
        <dbReference type="EMBL" id="MEQ5844434.1"/>
    </source>
</evidence>
<dbReference type="PROSITE" id="PS50109">
    <property type="entry name" value="HIS_KIN"/>
    <property type="match status" value="1"/>
</dbReference>
<reference evidence="10 11" key="1">
    <citation type="journal article" date="2024" name="Chem. Sci.">
        <title>Discovery of a lagriamide polyketide by integrated genome mining, isotopic labeling, and untargeted metabolomics.</title>
        <authorList>
            <person name="Fergusson C.H."/>
            <person name="Saulog J."/>
            <person name="Paulo B.S."/>
            <person name="Wilson D.M."/>
            <person name="Liu D.Y."/>
            <person name="Morehouse N.J."/>
            <person name="Waterworth S."/>
            <person name="Barkei J."/>
            <person name="Gray C.A."/>
            <person name="Kwan J.C."/>
            <person name="Eustaquio A.S."/>
            <person name="Linington R.G."/>
        </authorList>
    </citation>
    <scope>NUCLEOTIDE SEQUENCE [LARGE SCALE GENOMIC DNA]</scope>
    <source>
        <strain evidence="10 11">RL17-338-BIF-B</strain>
    </source>
</reference>
<dbReference type="InterPro" id="IPR005467">
    <property type="entry name" value="His_kinase_dom"/>
</dbReference>
<keyword evidence="10" id="KW-0614">Plasmid</keyword>
<feature type="transmembrane region" description="Helical" evidence="7">
    <location>
        <begin position="353"/>
        <end position="374"/>
    </location>
</feature>
<keyword evidence="7" id="KW-0472">Membrane</keyword>
<evidence type="ECO:0000256" key="1">
    <source>
        <dbReference type="ARBA" id="ARBA00000085"/>
    </source>
</evidence>
<keyword evidence="11" id="KW-1185">Reference proteome</keyword>
<dbReference type="SMART" id="SM00387">
    <property type="entry name" value="HATPase_c"/>
    <property type="match status" value="1"/>
</dbReference>
<dbReference type="Pfam" id="PF00512">
    <property type="entry name" value="HisKA"/>
    <property type="match status" value="1"/>
</dbReference>
<name>A0ABV1LYR2_9BURK</name>
<dbReference type="Gene3D" id="3.30.565.10">
    <property type="entry name" value="Histidine kinase-like ATPase, C-terminal domain"/>
    <property type="match status" value="1"/>
</dbReference>
<keyword evidence="10" id="KW-0067">ATP-binding</keyword>
<evidence type="ECO:0000256" key="3">
    <source>
        <dbReference type="ARBA" id="ARBA00022553"/>
    </source>
</evidence>
<dbReference type="GO" id="GO:0005524">
    <property type="term" value="F:ATP binding"/>
    <property type="evidence" value="ECO:0007669"/>
    <property type="project" value="UniProtKB-KW"/>
</dbReference>
<organism evidence="10 11">
    <name type="scientific">Paraburkholderia acidicola</name>
    <dbReference type="NCBI Taxonomy" id="1912599"/>
    <lineage>
        <taxon>Bacteria</taxon>
        <taxon>Pseudomonadati</taxon>
        <taxon>Pseudomonadota</taxon>
        <taxon>Betaproteobacteria</taxon>
        <taxon>Burkholderiales</taxon>
        <taxon>Burkholderiaceae</taxon>
        <taxon>Paraburkholderia</taxon>
    </lineage>
</organism>
<dbReference type="Proteomes" id="UP001469089">
    <property type="component" value="Unassembled WGS sequence"/>
</dbReference>
<keyword evidence="7" id="KW-1133">Transmembrane helix</keyword>
<feature type="transmembrane region" description="Helical" evidence="7">
    <location>
        <begin position="20"/>
        <end position="42"/>
    </location>
</feature>
<accession>A0ABV1LYR2</accession>
<dbReference type="PANTHER" id="PTHR43047:SF72">
    <property type="entry name" value="OSMOSENSING HISTIDINE PROTEIN KINASE SLN1"/>
    <property type="match status" value="1"/>
</dbReference>
<evidence type="ECO:0000259" key="9">
    <source>
        <dbReference type="PROSITE" id="PS50110"/>
    </source>
</evidence>
<evidence type="ECO:0000256" key="2">
    <source>
        <dbReference type="ARBA" id="ARBA00012438"/>
    </source>
</evidence>
<keyword evidence="3 6" id="KW-0597">Phosphoprotein</keyword>
<sequence length="1101" mass="122932">MPVSIKSDAAGRNWYADDYARLILFVGAGLLTVAMLVSWMLATSRQIDTYLNDQMQELGDQAGATERELTYIASRVDGVMRLYEMLLDEWHHPHYDNESTLPLIPPATAKLLRADDQSSTCPLEIYQFQPSAAISNEREHLPCSTPMLRNFWHRLATNPLVKPKAGSVRYLFGSAGGYLAELNGVRPKSDVDIDAHIDRLIQPIRQSLRTRSAEELKNGSGWWIPLRFDDAQRQLVLSYVRPIIHEDVVEAYYVRTMLQSDLGKNVLHDLESSSLMVVHDGQVFDWIISRPLDSTKQRQVVKEAEARRHDDKLVRRHRIGFTYYLTQASSDGTYTWVYSIPVWQTFLRDRWEYMGTLLSTVGLMAALWLMTLGFDLRILRPIAAQARQRREDAKFTRAVLDFLPFGCAVLDRRSGEVLLLNDMAQAFELGQPVAGNEWLQHIAARLSIDCESGQIPYRLPYDVVSGGSVTHFEIVARLARYMERDVLLCSIHDQTARVRTEQLLLEASQAKSAFLATMSHEIRTPLYGALGNLELLACQRLAPDQRELVDIIQQSFGSLLALINNVLDLSKIEANQWRSQSVTFDLGVLVERCIQAMLPVIRRRGLRVDYRIGDNLEELIGDEASLRHILLNLLHNAAKFTEHGSIVISADSIGLNEGRHLVKVEVADSGIGIAPDRRQQLFSPYVQIVDGKTTVTPGSGLGLALCKRFCELMGGTIQVEENWNGGSRFVVQIPFERGRPDTPFGNPEEVDARIVVRLERDDWPNDVLRWLKVQNRDVSASVDPWFAAATSGALALLVVDSQARAQKVLSDFPVSGTGMLVVADDGPLRPVLEASVWYVSAYSKEALLEACELATGRRVAALDESVVDEEPELYPAQEQILVVDDDAVSRMLIARQFAQLGFTRVDQVSDAEEAFSLANAKNYDLIVSDLGLGKTRGDALARRLKEAKIDAPIVLVTANIEWRTEVGMGESYFASTLVKPVSLDDIRHILGTILTPHHALPVDAAPLVLDPELLVVIRESLHADLVRGDETLADRDPQFTRVMHKIAGMLLFIGENSLGQAARAIELASVRGFDAQLTQTFAVFSVRAAAWLSSLPRSDHS</sequence>
<keyword evidence="7" id="KW-0812">Transmembrane</keyword>
<evidence type="ECO:0000313" key="11">
    <source>
        <dbReference type="Proteomes" id="UP001469089"/>
    </source>
</evidence>
<dbReference type="CDD" id="cd00082">
    <property type="entry name" value="HisKA"/>
    <property type="match status" value="1"/>
</dbReference>
<dbReference type="InterPro" id="IPR011006">
    <property type="entry name" value="CheY-like_superfamily"/>
</dbReference>
<dbReference type="SUPFAM" id="SSF47384">
    <property type="entry name" value="Homodimeric domain of signal transducing histidine kinase"/>
    <property type="match status" value="1"/>
</dbReference>
<dbReference type="PANTHER" id="PTHR43047">
    <property type="entry name" value="TWO-COMPONENT HISTIDINE PROTEIN KINASE"/>
    <property type="match status" value="1"/>
</dbReference>
<dbReference type="PROSITE" id="PS50110">
    <property type="entry name" value="RESPONSE_REGULATORY"/>
    <property type="match status" value="1"/>
</dbReference>
<dbReference type="InterPro" id="IPR036097">
    <property type="entry name" value="HisK_dim/P_sf"/>
</dbReference>
<dbReference type="SUPFAM" id="SSF55874">
    <property type="entry name" value="ATPase domain of HSP90 chaperone/DNA topoisomerase II/histidine kinase"/>
    <property type="match status" value="1"/>
</dbReference>
<dbReference type="SMART" id="SM00388">
    <property type="entry name" value="HisKA"/>
    <property type="match status" value="1"/>
</dbReference>
<keyword evidence="4" id="KW-0808">Transferase</keyword>
<dbReference type="Pfam" id="PF02518">
    <property type="entry name" value="HATPase_c"/>
    <property type="match status" value="1"/>
</dbReference>
<dbReference type="InterPro" id="IPR001789">
    <property type="entry name" value="Sig_transdc_resp-reg_receiver"/>
</dbReference>